<keyword evidence="1" id="KW-0472">Membrane</keyword>
<evidence type="ECO:0000313" key="3">
    <source>
        <dbReference type="Proteomes" id="UP000494206"/>
    </source>
</evidence>
<feature type="transmembrane region" description="Helical" evidence="1">
    <location>
        <begin position="7"/>
        <end position="27"/>
    </location>
</feature>
<keyword evidence="3" id="KW-1185">Reference proteome</keyword>
<feature type="transmembrane region" description="Helical" evidence="1">
    <location>
        <begin position="133"/>
        <end position="150"/>
    </location>
</feature>
<reference evidence="2 3" key="1">
    <citation type="submission" date="2020-04" db="EMBL/GenBank/DDBJ databases">
        <authorList>
            <person name="Laetsch R D."/>
            <person name="Stevens L."/>
            <person name="Kumar S."/>
            <person name="Blaxter L. M."/>
        </authorList>
    </citation>
    <scope>NUCLEOTIDE SEQUENCE [LARGE SCALE GENOMIC DNA]</scope>
</reference>
<gene>
    <name evidence="2" type="ORF">CBOVIS_LOCUS2948</name>
</gene>
<protein>
    <submittedName>
        <fullName evidence="2">Uncharacterized protein</fullName>
    </submittedName>
</protein>
<comment type="caution">
    <text evidence="2">The sequence shown here is derived from an EMBL/GenBank/DDBJ whole genome shotgun (WGS) entry which is preliminary data.</text>
</comment>
<organism evidence="2 3">
    <name type="scientific">Caenorhabditis bovis</name>
    <dbReference type="NCBI Taxonomy" id="2654633"/>
    <lineage>
        <taxon>Eukaryota</taxon>
        <taxon>Metazoa</taxon>
        <taxon>Ecdysozoa</taxon>
        <taxon>Nematoda</taxon>
        <taxon>Chromadorea</taxon>
        <taxon>Rhabditida</taxon>
        <taxon>Rhabditina</taxon>
        <taxon>Rhabditomorpha</taxon>
        <taxon>Rhabditoidea</taxon>
        <taxon>Rhabditidae</taxon>
        <taxon>Peloderinae</taxon>
        <taxon>Caenorhabditis</taxon>
    </lineage>
</organism>
<dbReference type="AlphaFoldDB" id="A0A8S1ED14"/>
<evidence type="ECO:0000313" key="2">
    <source>
        <dbReference type="EMBL" id="CAB3399899.1"/>
    </source>
</evidence>
<feature type="transmembrane region" description="Helical" evidence="1">
    <location>
        <begin position="91"/>
        <end position="113"/>
    </location>
</feature>
<dbReference type="Proteomes" id="UP000494206">
    <property type="component" value="Unassembled WGS sequence"/>
</dbReference>
<sequence>MVLPNSFFFRFFTLCLICVPWVKIMYSNEVEKYPISGLATANMIGVAISMFNFFLLGKMLEENPMIYYYIYKVFNCILEVARSHAAFVGVLLHIIITALISVILFDLIFETIFMIKSVSPSEEAISLSKRHKIIVVAILEAVSVFHPYFLTRIVNGLYKIEKVKEIDRVYKLEAKYKDYLKDLKASGKYEAFVPPKIEETPIMRPRHARKNLRKHHS</sequence>
<feature type="transmembrane region" description="Helical" evidence="1">
    <location>
        <begin position="33"/>
        <end position="54"/>
    </location>
</feature>
<dbReference type="EMBL" id="CADEPM010000002">
    <property type="protein sequence ID" value="CAB3399899.1"/>
    <property type="molecule type" value="Genomic_DNA"/>
</dbReference>
<keyword evidence="1" id="KW-1133">Transmembrane helix</keyword>
<evidence type="ECO:0000256" key="1">
    <source>
        <dbReference type="SAM" id="Phobius"/>
    </source>
</evidence>
<proteinExistence type="predicted"/>
<name>A0A8S1ED14_9PELO</name>
<accession>A0A8S1ED14</accession>
<keyword evidence="1" id="KW-0812">Transmembrane</keyword>